<protein>
    <submittedName>
        <fullName evidence="2">Cadherin EGF LAG seven-pass G-type receptor 3 like</fullName>
    </submittedName>
</protein>
<organism evidence="2 3">
    <name type="scientific">Actinidia chinensis var. chinensis</name>
    <name type="common">Chinese soft-hair kiwi</name>
    <dbReference type="NCBI Taxonomy" id="1590841"/>
    <lineage>
        <taxon>Eukaryota</taxon>
        <taxon>Viridiplantae</taxon>
        <taxon>Streptophyta</taxon>
        <taxon>Embryophyta</taxon>
        <taxon>Tracheophyta</taxon>
        <taxon>Spermatophyta</taxon>
        <taxon>Magnoliopsida</taxon>
        <taxon>eudicotyledons</taxon>
        <taxon>Gunneridae</taxon>
        <taxon>Pentapetalae</taxon>
        <taxon>asterids</taxon>
        <taxon>Ericales</taxon>
        <taxon>Actinidiaceae</taxon>
        <taxon>Actinidia</taxon>
    </lineage>
</organism>
<evidence type="ECO:0000313" key="3">
    <source>
        <dbReference type="Proteomes" id="UP000241394"/>
    </source>
</evidence>
<dbReference type="AlphaFoldDB" id="A0A2R6QHL3"/>
<dbReference type="Gramene" id="PSS08108">
    <property type="protein sequence ID" value="PSS08108"/>
    <property type="gene ID" value="CEY00_Acc18477"/>
</dbReference>
<dbReference type="OrthoDB" id="10566798at2759"/>
<proteinExistence type="predicted"/>
<feature type="compositionally biased region" description="Basic and acidic residues" evidence="1">
    <location>
        <begin position="1"/>
        <end position="16"/>
    </location>
</feature>
<reference evidence="3" key="2">
    <citation type="journal article" date="2018" name="BMC Genomics">
        <title>A manually annotated Actinidia chinensis var. chinensis (kiwifruit) genome highlights the challenges associated with draft genomes and gene prediction in plants.</title>
        <authorList>
            <person name="Pilkington S.M."/>
            <person name="Crowhurst R."/>
            <person name="Hilario E."/>
            <person name="Nardozza S."/>
            <person name="Fraser L."/>
            <person name="Peng Y."/>
            <person name="Gunaseelan K."/>
            <person name="Simpson R."/>
            <person name="Tahir J."/>
            <person name="Deroles S.C."/>
            <person name="Templeton K."/>
            <person name="Luo Z."/>
            <person name="Davy M."/>
            <person name="Cheng C."/>
            <person name="McNeilage M."/>
            <person name="Scaglione D."/>
            <person name="Liu Y."/>
            <person name="Zhang Q."/>
            <person name="Datson P."/>
            <person name="De Silva N."/>
            <person name="Gardiner S.E."/>
            <person name="Bassett H."/>
            <person name="Chagne D."/>
            <person name="McCallum J."/>
            <person name="Dzierzon H."/>
            <person name="Deng C."/>
            <person name="Wang Y.Y."/>
            <person name="Barron L."/>
            <person name="Manako K."/>
            <person name="Bowen J."/>
            <person name="Foster T.M."/>
            <person name="Erridge Z.A."/>
            <person name="Tiffin H."/>
            <person name="Waite C.N."/>
            <person name="Davies K.M."/>
            <person name="Grierson E.P."/>
            <person name="Laing W.A."/>
            <person name="Kirk R."/>
            <person name="Chen X."/>
            <person name="Wood M."/>
            <person name="Montefiori M."/>
            <person name="Brummell D.A."/>
            <person name="Schwinn K.E."/>
            <person name="Catanach A."/>
            <person name="Fullerton C."/>
            <person name="Li D."/>
            <person name="Meiyalaghan S."/>
            <person name="Nieuwenhuizen N."/>
            <person name="Read N."/>
            <person name="Prakash R."/>
            <person name="Hunter D."/>
            <person name="Zhang H."/>
            <person name="McKenzie M."/>
            <person name="Knabel M."/>
            <person name="Harris A."/>
            <person name="Allan A.C."/>
            <person name="Gleave A."/>
            <person name="Chen A."/>
            <person name="Janssen B.J."/>
            <person name="Plunkett B."/>
            <person name="Ampomah-Dwamena C."/>
            <person name="Voogd C."/>
            <person name="Leif D."/>
            <person name="Lafferty D."/>
            <person name="Souleyre E.J.F."/>
            <person name="Varkonyi-Gasic E."/>
            <person name="Gambi F."/>
            <person name="Hanley J."/>
            <person name="Yao J.L."/>
            <person name="Cheung J."/>
            <person name="David K.M."/>
            <person name="Warren B."/>
            <person name="Marsh K."/>
            <person name="Snowden K.C."/>
            <person name="Lin-Wang K."/>
            <person name="Brian L."/>
            <person name="Martinez-Sanchez M."/>
            <person name="Wang M."/>
            <person name="Ileperuma N."/>
            <person name="Macnee N."/>
            <person name="Campin R."/>
            <person name="McAtee P."/>
            <person name="Drummond R.S.M."/>
            <person name="Espley R.V."/>
            <person name="Ireland H.S."/>
            <person name="Wu R."/>
            <person name="Atkinson R.G."/>
            <person name="Karunairetnam S."/>
            <person name="Bulley S."/>
            <person name="Chunkath S."/>
            <person name="Hanley Z."/>
            <person name="Storey R."/>
            <person name="Thrimawithana A.H."/>
            <person name="Thomson S."/>
            <person name="David C."/>
            <person name="Testolin R."/>
            <person name="Huang H."/>
            <person name="Hellens R.P."/>
            <person name="Schaffer R.J."/>
        </authorList>
    </citation>
    <scope>NUCLEOTIDE SEQUENCE [LARGE SCALE GENOMIC DNA]</scope>
    <source>
        <strain evidence="3">cv. Red5</strain>
    </source>
</reference>
<feature type="region of interest" description="Disordered" evidence="1">
    <location>
        <begin position="1"/>
        <end position="35"/>
    </location>
</feature>
<feature type="compositionally biased region" description="Low complexity" evidence="1">
    <location>
        <begin position="18"/>
        <end position="29"/>
    </location>
</feature>
<accession>A0A2R6QHL3</accession>
<dbReference type="Proteomes" id="UP000241394">
    <property type="component" value="Chromosome LG16"/>
</dbReference>
<keyword evidence="3" id="KW-1185">Reference proteome</keyword>
<evidence type="ECO:0000313" key="2">
    <source>
        <dbReference type="EMBL" id="PSS08108.1"/>
    </source>
</evidence>
<dbReference type="EMBL" id="NKQK01000016">
    <property type="protein sequence ID" value="PSS08108.1"/>
    <property type="molecule type" value="Genomic_DNA"/>
</dbReference>
<name>A0A2R6QHL3_ACTCC</name>
<reference evidence="2 3" key="1">
    <citation type="submission" date="2017-07" db="EMBL/GenBank/DDBJ databases">
        <title>An improved, manually edited Actinidia chinensis var. chinensis (kiwifruit) genome highlights the challenges associated with draft genomes and gene prediction in plants.</title>
        <authorList>
            <person name="Pilkington S."/>
            <person name="Crowhurst R."/>
            <person name="Hilario E."/>
            <person name="Nardozza S."/>
            <person name="Fraser L."/>
            <person name="Peng Y."/>
            <person name="Gunaseelan K."/>
            <person name="Simpson R."/>
            <person name="Tahir J."/>
            <person name="Deroles S."/>
            <person name="Templeton K."/>
            <person name="Luo Z."/>
            <person name="Davy M."/>
            <person name="Cheng C."/>
            <person name="Mcneilage M."/>
            <person name="Scaglione D."/>
            <person name="Liu Y."/>
            <person name="Zhang Q."/>
            <person name="Datson P."/>
            <person name="De Silva N."/>
            <person name="Gardiner S."/>
            <person name="Bassett H."/>
            <person name="Chagne D."/>
            <person name="Mccallum J."/>
            <person name="Dzierzon H."/>
            <person name="Deng C."/>
            <person name="Wang Y.-Y."/>
            <person name="Barron N."/>
            <person name="Manako K."/>
            <person name="Bowen J."/>
            <person name="Foster T."/>
            <person name="Erridge Z."/>
            <person name="Tiffin H."/>
            <person name="Waite C."/>
            <person name="Davies K."/>
            <person name="Grierson E."/>
            <person name="Laing W."/>
            <person name="Kirk R."/>
            <person name="Chen X."/>
            <person name="Wood M."/>
            <person name="Montefiori M."/>
            <person name="Brummell D."/>
            <person name="Schwinn K."/>
            <person name="Catanach A."/>
            <person name="Fullerton C."/>
            <person name="Li D."/>
            <person name="Meiyalaghan S."/>
            <person name="Nieuwenhuizen N."/>
            <person name="Read N."/>
            <person name="Prakash R."/>
            <person name="Hunter D."/>
            <person name="Zhang H."/>
            <person name="Mckenzie M."/>
            <person name="Knabel M."/>
            <person name="Harris A."/>
            <person name="Allan A."/>
            <person name="Chen A."/>
            <person name="Janssen B."/>
            <person name="Plunkett B."/>
            <person name="Dwamena C."/>
            <person name="Voogd C."/>
            <person name="Leif D."/>
            <person name="Lafferty D."/>
            <person name="Souleyre E."/>
            <person name="Varkonyi-Gasic E."/>
            <person name="Gambi F."/>
            <person name="Hanley J."/>
            <person name="Yao J.-L."/>
            <person name="Cheung J."/>
            <person name="David K."/>
            <person name="Warren B."/>
            <person name="Marsh K."/>
            <person name="Snowden K."/>
            <person name="Lin-Wang K."/>
            <person name="Brian L."/>
            <person name="Martinez-Sanchez M."/>
            <person name="Wang M."/>
            <person name="Ileperuma N."/>
            <person name="Macnee N."/>
            <person name="Campin R."/>
            <person name="Mcatee P."/>
            <person name="Drummond R."/>
            <person name="Espley R."/>
            <person name="Ireland H."/>
            <person name="Wu R."/>
            <person name="Atkinson R."/>
            <person name="Karunairetnam S."/>
            <person name="Bulley S."/>
            <person name="Chunkath S."/>
            <person name="Hanley Z."/>
            <person name="Storey R."/>
            <person name="Thrimawithana A."/>
            <person name="Thomson S."/>
            <person name="David C."/>
            <person name="Testolin R."/>
        </authorList>
    </citation>
    <scope>NUCLEOTIDE SEQUENCE [LARGE SCALE GENOMIC DNA]</scope>
    <source>
        <strain evidence="3">cv. Red5</strain>
        <tissue evidence="2">Young leaf</tissue>
    </source>
</reference>
<comment type="caution">
    <text evidence="2">The sequence shown here is derived from an EMBL/GenBank/DDBJ whole genome shotgun (WGS) entry which is preliminary data.</text>
</comment>
<dbReference type="InParanoid" id="A0A2R6QHL3"/>
<keyword evidence="2" id="KW-0675">Receptor</keyword>
<feature type="region of interest" description="Disordered" evidence="1">
    <location>
        <begin position="58"/>
        <end position="127"/>
    </location>
</feature>
<evidence type="ECO:0000256" key="1">
    <source>
        <dbReference type="SAM" id="MobiDB-lite"/>
    </source>
</evidence>
<feature type="compositionally biased region" description="Basic and acidic residues" evidence="1">
    <location>
        <begin position="82"/>
        <end position="95"/>
    </location>
</feature>
<feature type="compositionally biased region" description="Basic and acidic residues" evidence="1">
    <location>
        <begin position="103"/>
        <end position="121"/>
    </location>
</feature>
<sequence>MEDEVTRLPSFPREDPSSPESSPSVTLPPIEKVGDNWEFPKGFAEIWDSKSSEVMGYPRFGLSSKPMNKGEDVPAIRASPAKGDKDLEGMGLDHDLLDEEDQKGEQGEVKKEKEKKKKDEATNPFSP</sequence>
<gene>
    <name evidence="2" type="ORF">CEY00_Acc18477</name>
</gene>